<feature type="compositionally biased region" description="Basic and acidic residues" evidence="4">
    <location>
        <begin position="253"/>
        <end position="262"/>
    </location>
</feature>
<feature type="compositionally biased region" description="Low complexity" evidence="4">
    <location>
        <begin position="532"/>
        <end position="551"/>
    </location>
</feature>
<feature type="compositionally biased region" description="Polar residues" evidence="4">
    <location>
        <begin position="682"/>
        <end position="691"/>
    </location>
</feature>
<organism evidence="7 8">
    <name type="scientific">Calicophoron daubneyi</name>
    <name type="common">Rumen fluke</name>
    <name type="synonym">Paramphistomum daubneyi</name>
    <dbReference type="NCBI Taxonomy" id="300641"/>
    <lineage>
        <taxon>Eukaryota</taxon>
        <taxon>Metazoa</taxon>
        <taxon>Spiralia</taxon>
        <taxon>Lophotrochozoa</taxon>
        <taxon>Platyhelminthes</taxon>
        <taxon>Trematoda</taxon>
        <taxon>Digenea</taxon>
        <taxon>Plagiorchiida</taxon>
        <taxon>Pronocephalata</taxon>
        <taxon>Paramphistomoidea</taxon>
        <taxon>Paramphistomidae</taxon>
        <taxon>Calicophoron</taxon>
    </lineage>
</organism>
<feature type="region of interest" description="Disordered" evidence="4">
    <location>
        <begin position="682"/>
        <end position="706"/>
    </location>
</feature>
<accession>A0AAV2TV21</accession>
<dbReference type="CDD" id="cd13283">
    <property type="entry name" value="PH_GPBP"/>
    <property type="match status" value="1"/>
</dbReference>
<dbReference type="InterPro" id="IPR001849">
    <property type="entry name" value="PH_domain"/>
</dbReference>
<feature type="domain" description="START" evidence="6">
    <location>
        <begin position="696"/>
        <end position="983"/>
    </location>
</feature>
<dbReference type="InterPro" id="IPR051213">
    <property type="entry name" value="START_lipid_transfer"/>
</dbReference>
<dbReference type="SUPFAM" id="SSF55961">
    <property type="entry name" value="Bet v1-like"/>
    <property type="match status" value="1"/>
</dbReference>
<evidence type="ECO:0000256" key="4">
    <source>
        <dbReference type="SAM" id="MobiDB-lite"/>
    </source>
</evidence>
<dbReference type="GO" id="GO:0035621">
    <property type="term" value="P:ER to Golgi ceramide transport"/>
    <property type="evidence" value="ECO:0007669"/>
    <property type="project" value="TreeGrafter"/>
</dbReference>
<dbReference type="EMBL" id="CAXLJL010000834">
    <property type="protein sequence ID" value="CAL5141299.1"/>
    <property type="molecule type" value="Genomic_DNA"/>
</dbReference>
<sequence>MHMVAPPLNSHPGVAISTHSPIIPPVNTIGSTVTVMSNGGGRTNSTKCEPHCKTSQENLSADIPSDVEDISEEEMWAPMPVRGVLSKWTNLLHGWQERYFILSDGLLTYYRSADEIGLGSRGSVRIRTAYVRAHEYDECRFEVRVGELIWYLRGVSAAQRQSWMSAIERHRVAESGYGSEKTLHRPNSLLSLNSTHSPSIASSSSFKRGHRLREKLAEMETFKEILCKQVDSLQAYFDACNSLTERATDERLEEWLRDEDQPSRGSSGSDGQSSSDDQDLAQDAHGSSTLEPSEAMSDSAFIQDRAVTVDGSVAATQSEPIGCISVDEESAMWGDAPLCAGDTNTAVTTPKAQRRVSVAQVISSKPVIVDAEQHSVRGGSGGFFSRFLPFRTGNSGGTGVTNPSPNPSSADIENPVHTNNCQPTSEANFTSSRLDDLRRILKRNGAMAPDFRGEGHMFKATAAGILANLTDTIEMMQQSEEQWRRRFEREVERKRRLEETQRAMAQELAQLRQLIGVNSALCSTTHQANSSISPCYPQLSSSSSISSGQLSQAHSRQASSGGALDLHYTSPEISDPELLRPSGRNNAASASSRALMRLVGPDFQEGPNSPITEEEFYDAIDAESDRMEQDEVRLAALKSAGELLRSAQAMPSSHPLHALVEKAVSERIRNFANPQAFLQLGQKTSHSTSDLSRAGEAMSNTNSSGSDWQVIAQDGDMIIYKRELETEDGVVVDPLQAVHVVPGVTAREMCSYFWDVRYRMDWEFTVDRAPTVLEVCGDDTVVLYQVYKRVWPTTQRDSVFWSHIRQVSTRFPLGALAHPAGTPTEGTKTHYRSLSVDSRTTELKTNGPLSLARFAVLNSMKTGEQAGSDDPEAVLDSWMVVNMSTDYQADKVPPSATPMIRLDLDVVLYCQTVLIPSNGSDVPTPPNGRASSFPRNRLRTRLVYMANVNPGGWVPAAGLRTLARREYPRFLKRFSAYVQEQTHDKDPLF</sequence>
<evidence type="ECO:0000313" key="8">
    <source>
        <dbReference type="Proteomes" id="UP001497525"/>
    </source>
</evidence>
<feature type="coiled-coil region" evidence="3">
    <location>
        <begin position="466"/>
        <end position="514"/>
    </location>
</feature>
<comment type="subcellular location">
    <subcellularLocation>
        <location evidence="1">Endoplasmic reticulum</location>
    </subcellularLocation>
</comment>
<evidence type="ECO:0008006" key="9">
    <source>
        <dbReference type="Google" id="ProtNLM"/>
    </source>
</evidence>
<evidence type="ECO:0000259" key="5">
    <source>
        <dbReference type="PROSITE" id="PS50003"/>
    </source>
</evidence>
<dbReference type="SMART" id="SM00233">
    <property type="entry name" value="PH"/>
    <property type="match status" value="1"/>
</dbReference>
<protein>
    <recommendedName>
        <fullName evidence="9">Collagen type IV alpha-3-binding protein</fullName>
    </recommendedName>
</protein>
<dbReference type="PANTHER" id="PTHR19308:SF53">
    <property type="entry name" value="CERAMIDE TRANSFER PROTEIN"/>
    <property type="match status" value="1"/>
</dbReference>
<proteinExistence type="predicted"/>
<evidence type="ECO:0000259" key="6">
    <source>
        <dbReference type="PROSITE" id="PS50848"/>
    </source>
</evidence>
<dbReference type="SUPFAM" id="SSF50729">
    <property type="entry name" value="PH domain-like"/>
    <property type="match status" value="1"/>
</dbReference>
<dbReference type="Gene3D" id="2.30.29.30">
    <property type="entry name" value="Pleckstrin-homology domain (PH domain)/Phosphotyrosine-binding domain (PTB)"/>
    <property type="match status" value="1"/>
</dbReference>
<feature type="domain" description="PH" evidence="5">
    <location>
        <begin position="78"/>
        <end position="172"/>
    </location>
</feature>
<dbReference type="GO" id="GO:0008289">
    <property type="term" value="F:lipid binding"/>
    <property type="evidence" value="ECO:0007669"/>
    <property type="project" value="InterPro"/>
</dbReference>
<dbReference type="Proteomes" id="UP001497525">
    <property type="component" value="Unassembled WGS sequence"/>
</dbReference>
<evidence type="ECO:0000313" key="7">
    <source>
        <dbReference type="EMBL" id="CAL5141299.1"/>
    </source>
</evidence>
<dbReference type="Pfam" id="PF00169">
    <property type="entry name" value="PH"/>
    <property type="match status" value="1"/>
</dbReference>
<comment type="caution">
    <text evidence="7">The sequence shown here is derived from an EMBL/GenBank/DDBJ whole genome shotgun (WGS) entry which is preliminary data.</text>
</comment>
<dbReference type="InterPro" id="IPR002913">
    <property type="entry name" value="START_lipid-bd_dom"/>
</dbReference>
<evidence type="ECO:0000256" key="2">
    <source>
        <dbReference type="ARBA" id="ARBA00022824"/>
    </source>
</evidence>
<feature type="region of interest" description="Disordered" evidence="4">
    <location>
        <begin position="532"/>
        <end position="587"/>
    </location>
</feature>
<reference evidence="7" key="1">
    <citation type="submission" date="2024-06" db="EMBL/GenBank/DDBJ databases">
        <authorList>
            <person name="Liu X."/>
            <person name="Lenzi L."/>
            <person name="Haldenby T S."/>
            <person name="Uol C."/>
        </authorList>
    </citation>
    <scope>NUCLEOTIDE SEQUENCE</scope>
</reference>
<evidence type="ECO:0000256" key="1">
    <source>
        <dbReference type="ARBA" id="ARBA00004240"/>
    </source>
</evidence>
<dbReference type="PROSITE" id="PS50848">
    <property type="entry name" value="START"/>
    <property type="match status" value="1"/>
</dbReference>
<dbReference type="PANTHER" id="PTHR19308">
    <property type="entry name" value="PHOSPHATIDYLCHOLINE TRANSFER PROTEIN"/>
    <property type="match status" value="1"/>
</dbReference>
<dbReference type="GO" id="GO:0005783">
    <property type="term" value="C:endoplasmic reticulum"/>
    <property type="evidence" value="ECO:0007669"/>
    <property type="project" value="UniProtKB-SubCell"/>
</dbReference>
<dbReference type="InterPro" id="IPR023393">
    <property type="entry name" value="START-like_dom_sf"/>
</dbReference>
<keyword evidence="3" id="KW-0175">Coiled coil</keyword>
<evidence type="ECO:0000256" key="3">
    <source>
        <dbReference type="SAM" id="Coils"/>
    </source>
</evidence>
<dbReference type="PROSITE" id="PS50003">
    <property type="entry name" value="PH_DOMAIN"/>
    <property type="match status" value="1"/>
</dbReference>
<keyword evidence="2" id="KW-0256">Endoplasmic reticulum</keyword>
<dbReference type="InterPro" id="IPR011993">
    <property type="entry name" value="PH-like_dom_sf"/>
</dbReference>
<dbReference type="AlphaFoldDB" id="A0AAV2TV21"/>
<feature type="compositionally biased region" description="Low complexity" evidence="4">
    <location>
        <begin position="263"/>
        <end position="275"/>
    </location>
</feature>
<dbReference type="Pfam" id="PF01852">
    <property type="entry name" value="START"/>
    <property type="match status" value="1"/>
</dbReference>
<dbReference type="Gene3D" id="3.30.530.20">
    <property type="match status" value="1"/>
</dbReference>
<gene>
    <name evidence="7" type="ORF">CDAUBV1_LOCUS16554</name>
</gene>
<name>A0AAV2TV21_CALDB</name>
<feature type="region of interest" description="Disordered" evidence="4">
    <location>
        <begin position="253"/>
        <end position="296"/>
    </location>
</feature>